<evidence type="ECO:0000313" key="1">
    <source>
        <dbReference type="EMBL" id="MFD2729125.1"/>
    </source>
</evidence>
<dbReference type="Proteomes" id="UP001597427">
    <property type="component" value="Unassembled WGS sequence"/>
</dbReference>
<dbReference type="SUPFAM" id="SSF53756">
    <property type="entry name" value="UDP-Glycosyltransferase/glycogen phosphorylase"/>
    <property type="match status" value="1"/>
</dbReference>
<name>A0ABW5TKK3_9ENTE</name>
<dbReference type="PANTHER" id="PTHR12526">
    <property type="entry name" value="GLYCOSYLTRANSFERASE"/>
    <property type="match status" value="1"/>
</dbReference>
<dbReference type="Gene3D" id="3.40.50.2000">
    <property type="entry name" value="Glycogen Phosphorylase B"/>
    <property type="match status" value="1"/>
</dbReference>
<reference evidence="2" key="1">
    <citation type="journal article" date="2019" name="Int. J. Syst. Evol. Microbiol.">
        <title>The Global Catalogue of Microorganisms (GCM) 10K type strain sequencing project: providing services to taxonomists for standard genome sequencing and annotation.</title>
        <authorList>
            <consortium name="The Broad Institute Genomics Platform"/>
            <consortium name="The Broad Institute Genome Sequencing Center for Infectious Disease"/>
            <person name="Wu L."/>
            <person name="Ma J."/>
        </authorList>
    </citation>
    <scope>NUCLEOTIDE SEQUENCE [LARGE SCALE GENOMIC DNA]</scope>
    <source>
        <strain evidence="2">TISTR 932</strain>
    </source>
</reference>
<proteinExistence type="predicted"/>
<comment type="caution">
    <text evidence="1">The sequence shown here is derived from an EMBL/GenBank/DDBJ whole genome shotgun (WGS) entry which is preliminary data.</text>
</comment>
<sequence>MLKKFDLFISMGIYYKKQLIQHPNLLKNRIENLRGKIKLKLAPRYSFKHWYNRAKKKMNPQKKSIGNQTCLIYVIYAQDGKLHRYKQYFLDQIVRSFDQIFIVVNGQLQDEEIKILKRYGIVYVRRNVGYDVAAFKYAMEKISFNILATYETLFLVNDTLIGPLFPIQPMLDTMKQRRVDFWGIAYGEKQWDFTKKNIYGYIPVHLQTYFLAINHTLLKDPCFEEYWNTLMKTTTRNEAIAFHETRFTKYFEDRGFRSSSYSRCSEDTAMFKHPLILVKKDNVPFIKTTAIKQMSELYLKWMGEKQDFRFKKLVEFVNHSTNYPVKLIDEVYRTSFLDKKHIVIIDGTNDSIPQLNRYRVQNKKEQLETLGYKVIVNSLMECNIESCVNCFIIIIYRAIKTPFLEELCDRAKIMGVPVLYELDDLIIDTEYTNQLSYVQSLSLFEKSKYDKTVSSYRSMLLLTDGIIVSTKKLKETMQSFQKPVFINRNLASHDLIVTSESVLSGKEHPREIILGYFSGSITHNENFLLIVDSLVELFESYSEIKLVIVGYLDIPEQLNNYRDRIEIHDFVPWQKLPEFIKGIDINLAPLVETIFNECKSEIKWIEASLLKVATVASDIGAFREMIQSGETGILVQKDWTTQLKKLIDFPEYRKKIGQAAYQYVKNECQTTRHEDELTRFIAREFKR</sequence>
<dbReference type="Pfam" id="PF13692">
    <property type="entry name" value="Glyco_trans_1_4"/>
    <property type="match status" value="1"/>
</dbReference>
<dbReference type="RefSeq" id="WP_379981188.1">
    <property type="nucleotide sequence ID" value="NZ_JBHUMO010000043.1"/>
</dbReference>
<accession>A0ABW5TKK3</accession>
<evidence type="ECO:0000313" key="2">
    <source>
        <dbReference type="Proteomes" id="UP001597427"/>
    </source>
</evidence>
<protein>
    <submittedName>
        <fullName evidence="1">Rhamnan synthesis F family protein</fullName>
    </submittedName>
</protein>
<dbReference type="Pfam" id="PF05045">
    <property type="entry name" value="RgpF"/>
    <property type="match status" value="1"/>
</dbReference>
<dbReference type="EMBL" id="JBHUMO010000043">
    <property type="protein sequence ID" value="MFD2729125.1"/>
    <property type="molecule type" value="Genomic_DNA"/>
</dbReference>
<gene>
    <name evidence="1" type="ORF">ACFSR0_06785</name>
</gene>
<keyword evidence="2" id="KW-1185">Reference proteome</keyword>
<organism evidence="1 2">
    <name type="scientific">Enterococcus camelliae</name>
    <dbReference type="NCBI Taxonomy" id="453959"/>
    <lineage>
        <taxon>Bacteria</taxon>
        <taxon>Bacillati</taxon>
        <taxon>Bacillota</taxon>
        <taxon>Bacilli</taxon>
        <taxon>Lactobacillales</taxon>
        <taxon>Enterococcaceae</taxon>
        <taxon>Enterococcus</taxon>
    </lineage>
</organism>
<dbReference type="InterPro" id="IPR007739">
    <property type="entry name" value="RgpF"/>
</dbReference>